<name>A0ABS4G2D5_9CLOT</name>
<dbReference type="PANTHER" id="PTHR46112:SF3">
    <property type="entry name" value="AMINOPEPTIDASE YPDF"/>
    <property type="match status" value="1"/>
</dbReference>
<dbReference type="EC" id="3.4.13.9" evidence="5"/>
<dbReference type="RefSeq" id="WP_280922305.1">
    <property type="nucleotide sequence ID" value="NZ_JAGGKC010000007.1"/>
</dbReference>
<dbReference type="SUPFAM" id="SSF53092">
    <property type="entry name" value="Creatinase/prolidase N-terminal domain"/>
    <property type="match status" value="1"/>
</dbReference>
<keyword evidence="5" id="KW-0645">Protease</keyword>
<dbReference type="Proteomes" id="UP001519271">
    <property type="component" value="Unassembled WGS sequence"/>
</dbReference>
<evidence type="ECO:0000313" key="5">
    <source>
        <dbReference type="EMBL" id="MBP1918708.1"/>
    </source>
</evidence>
<evidence type="ECO:0000256" key="2">
    <source>
        <dbReference type="ARBA" id="ARBA00022801"/>
    </source>
</evidence>
<dbReference type="PRINTS" id="PR00599">
    <property type="entry name" value="MAPEPTIDASE"/>
</dbReference>
<evidence type="ECO:0000313" key="6">
    <source>
        <dbReference type="Proteomes" id="UP001519271"/>
    </source>
</evidence>
<gene>
    <name evidence="5" type="ORF">J2Z34_001185</name>
</gene>
<keyword evidence="5" id="KW-0224">Dipeptidase</keyword>
<dbReference type="InterPro" id="IPR036005">
    <property type="entry name" value="Creatinase/aminopeptidase-like"/>
</dbReference>
<dbReference type="InterPro" id="IPR050659">
    <property type="entry name" value="Peptidase_M24B"/>
</dbReference>
<dbReference type="Pfam" id="PF00557">
    <property type="entry name" value="Peptidase_M24"/>
    <property type="match status" value="1"/>
</dbReference>
<feature type="domain" description="Peptidase M24" evidence="3">
    <location>
        <begin position="141"/>
        <end position="343"/>
    </location>
</feature>
<dbReference type="GO" id="GO:0102009">
    <property type="term" value="F:proline dipeptidase activity"/>
    <property type="evidence" value="ECO:0007669"/>
    <property type="project" value="UniProtKB-EC"/>
</dbReference>
<dbReference type="InterPro" id="IPR000587">
    <property type="entry name" value="Creatinase_N"/>
</dbReference>
<dbReference type="Pfam" id="PF01321">
    <property type="entry name" value="Creatinase_N"/>
    <property type="match status" value="1"/>
</dbReference>
<dbReference type="Gene3D" id="3.90.230.10">
    <property type="entry name" value="Creatinase/methionine aminopeptidase superfamily"/>
    <property type="match status" value="1"/>
</dbReference>
<dbReference type="Gene3D" id="3.40.350.10">
    <property type="entry name" value="Creatinase/prolidase N-terminal domain"/>
    <property type="match status" value="1"/>
</dbReference>
<accession>A0ABS4G2D5</accession>
<dbReference type="PROSITE" id="PS00491">
    <property type="entry name" value="PROLINE_PEPTIDASE"/>
    <property type="match status" value="1"/>
</dbReference>
<reference evidence="5 6" key="1">
    <citation type="submission" date="2021-03" db="EMBL/GenBank/DDBJ databases">
        <title>Genomic Encyclopedia of Type Strains, Phase IV (KMG-IV): sequencing the most valuable type-strain genomes for metagenomic binning, comparative biology and taxonomic classification.</title>
        <authorList>
            <person name="Goeker M."/>
        </authorList>
    </citation>
    <scope>NUCLEOTIDE SEQUENCE [LARGE SCALE GENOMIC DNA]</scope>
    <source>
        <strain evidence="5 6">DSM 6139</strain>
    </source>
</reference>
<keyword evidence="6" id="KW-1185">Reference proteome</keyword>
<dbReference type="InterPro" id="IPR001714">
    <property type="entry name" value="Pept_M24_MAP"/>
</dbReference>
<dbReference type="EMBL" id="JAGGKC010000007">
    <property type="protein sequence ID" value="MBP1918708.1"/>
    <property type="molecule type" value="Genomic_DNA"/>
</dbReference>
<evidence type="ECO:0000259" key="4">
    <source>
        <dbReference type="Pfam" id="PF01321"/>
    </source>
</evidence>
<evidence type="ECO:0000259" key="3">
    <source>
        <dbReference type="Pfam" id="PF00557"/>
    </source>
</evidence>
<organism evidence="5 6">
    <name type="scientific">Youngiibacter multivorans</name>
    <dbReference type="NCBI Taxonomy" id="937251"/>
    <lineage>
        <taxon>Bacteria</taxon>
        <taxon>Bacillati</taxon>
        <taxon>Bacillota</taxon>
        <taxon>Clostridia</taxon>
        <taxon>Eubacteriales</taxon>
        <taxon>Clostridiaceae</taxon>
        <taxon>Youngiibacter</taxon>
    </lineage>
</organism>
<dbReference type="InterPro" id="IPR000994">
    <property type="entry name" value="Pept_M24"/>
</dbReference>
<dbReference type="CDD" id="cd01092">
    <property type="entry name" value="APP-like"/>
    <property type="match status" value="1"/>
</dbReference>
<comment type="caution">
    <text evidence="5">The sequence shown here is derived from an EMBL/GenBank/DDBJ whole genome shotgun (WGS) entry which is preliminary data.</text>
</comment>
<dbReference type="SUPFAM" id="SSF55920">
    <property type="entry name" value="Creatinase/aminopeptidase"/>
    <property type="match status" value="1"/>
</dbReference>
<sequence>MSAADDRLGRAINAMKEKGLSQMIVSDPSSILYLTGKDIHPGERLLALLVRGNGSPVLFINELFPTAEAKGLEIVWLRDTSDGIGMIAGKIEADKPLGIDKTWPSGFLISLMEKTGMSDFVNSSPIVDTIRAIKDEAEARLMEEASRLNDTAIEILVNSISEHHTEKDLAKLLSDIYEQLGTEGFSFEPIIAFGANGANPHHSNSGARLKAGDSIIIDIGCRKDGYCSDMTRTVFWKEVPERSGEVYRTVLEANVRAIEKVRPGVRFCDIDQAARGYIEEKGFGSYFTHRTGHSIGIDVHEAGDVSSANTSVLEPGMVFSVEPGIYLQGDVGVRIEDLVLVTEDGHKVLNSYTKEIKVIGNDAE</sequence>
<keyword evidence="1" id="KW-0479">Metal-binding</keyword>
<dbReference type="InterPro" id="IPR001131">
    <property type="entry name" value="Peptidase_M24B_aminopep-P_CS"/>
</dbReference>
<keyword evidence="2 5" id="KW-0378">Hydrolase</keyword>
<dbReference type="PANTHER" id="PTHR46112">
    <property type="entry name" value="AMINOPEPTIDASE"/>
    <property type="match status" value="1"/>
</dbReference>
<proteinExistence type="predicted"/>
<evidence type="ECO:0000256" key="1">
    <source>
        <dbReference type="ARBA" id="ARBA00022723"/>
    </source>
</evidence>
<feature type="domain" description="Creatinase N-terminal" evidence="4">
    <location>
        <begin position="7"/>
        <end position="133"/>
    </location>
</feature>
<dbReference type="InterPro" id="IPR029149">
    <property type="entry name" value="Creatin/AminoP/Spt16_N"/>
</dbReference>
<protein>
    <submittedName>
        <fullName evidence="5">Xaa-Pro dipeptidase</fullName>
        <ecNumber evidence="5">3.4.13.9</ecNumber>
    </submittedName>
</protein>